<comment type="caution">
    <text evidence="6">The sequence shown here is derived from an EMBL/GenBank/DDBJ whole genome shotgun (WGS) entry which is preliminary data.</text>
</comment>
<gene>
    <name evidence="6" type="ORF">LCGC14_3085460</name>
</gene>
<feature type="domain" description="DSBA-like thioredoxin" evidence="5">
    <location>
        <begin position="16"/>
        <end position="89"/>
    </location>
</feature>
<evidence type="ECO:0000259" key="5">
    <source>
        <dbReference type="Pfam" id="PF01323"/>
    </source>
</evidence>
<keyword evidence="3" id="KW-1015">Disulfide bond</keyword>
<feature type="non-terminal residue" evidence="6">
    <location>
        <position position="1"/>
    </location>
</feature>
<evidence type="ECO:0000256" key="2">
    <source>
        <dbReference type="ARBA" id="ARBA00023002"/>
    </source>
</evidence>
<dbReference type="EMBL" id="LAZR01066030">
    <property type="protein sequence ID" value="KKK54369.1"/>
    <property type="molecule type" value="Genomic_DNA"/>
</dbReference>
<evidence type="ECO:0000256" key="4">
    <source>
        <dbReference type="ARBA" id="ARBA00023284"/>
    </source>
</evidence>
<dbReference type="Gene3D" id="3.40.30.10">
    <property type="entry name" value="Glutaredoxin"/>
    <property type="match status" value="1"/>
</dbReference>
<keyword evidence="4" id="KW-0676">Redox-active center</keyword>
<protein>
    <recommendedName>
        <fullName evidence="5">DSBA-like thioredoxin domain-containing protein</fullName>
    </recommendedName>
</protein>
<name>A0A0F8YJQ5_9ZZZZ</name>
<dbReference type="Pfam" id="PF01323">
    <property type="entry name" value="DSBA"/>
    <property type="match status" value="1"/>
</dbReference>
<dbReference type="InterPro" id="IPR001853">
    <property type="entry name" value="DSBA-like_thioredoxin_dom"/>
</dbReference>
<reference evidence="6" key="1">
    <citation type="journal article" date="2015" name="Nature">
        <title>Complex archaea that bridge the gap between prokaryotes and eukaryotes.</title>
        <authorList>
            <person name="Spang A."/>
            <person name="Saw J.H."/>
            <person name="Jorgensen S.L."/>
            <person name="Zaremba-Niedzwiedzka K."/>
            <person name="Martijn J."/>
            <person name="Lind A.E."/>
            <person name="van Eijk R."/>
            <person name="Schleper C."/>
            <person name="Guy L."/>
            <person name="Ettema T.J."/>
        </authorList>
    </citation>
    <scope>NUCLEOTIDE SEQUENCE</scope>
</reference>
<keyword evidence="2" id="KW-0560">Oxidoreductase</keyword>
<evidence type="ECO:0000256" key="3">
    <source>
        <dbReference type="ARBA" id="ARBA00023157"/>
    </source>
</evidence>
<accession>A0A0F8YJQ5</accession>
<keyword evidence="1" id="KW-0732">Signal</keyword>
<proteinExistence type="predicted"/>
<dbReference type="SUPFAM" id="SSF52833">
    <property type="entry name" value="Thioredoxin-like"/>
    <property type="match status" value="1"/>
</dbReference>
<dbReference type="PANTHER" id="PTHR13887:SF14">
    <property type="entry name" value="DISULFIDE BOND FORMATION PROTEIN D"/>
    <property type="match status" value="1"/>
</dbReference>
<dbReference type="GO" id="GO:0016491">
    <property type="term" value="F:oxidoreductase activity"/>
    <property type="evidence" value="ECO:0007669"/>
    <property type="project" value="UniProtKB-KW"/>
</dbReference>
<dbReference type="InterPro" id="IPR036249">
    <property type="entry name" value="Thioredoxin-like_sf"/>
</dbReference>
<dbReference type="PANTHER" id="PTHR13887">
    <property type="entry name" value="GLUTATHIONE S-TRANSFERASE KAPPA"/>
    <property type="match status" value="1"/>
</dbReference>
<sequence length="93" mass="10350">LLYTYQEEVNSGWANSERLKAFAFSLELDKELFDSCVDSGKFAKRVQFNTNEAKKQGATGTPTFIIVNSDGEQQKIGGAQPYSVFQKVLDSMS</sequence>
<organism evidence="6">
    <name type="scientific">marine sediment metagenome</name>
    <dbReference type="NCBI Taxonomy" id="412755"/>
    <lineage>
        <taxon>unclassified sequences</taxon>
        <taxon>metagenomes</taxon>
        <taxon>ecological metagenomes</taxon>
    </lineage>
</organism>
<evidence type="ECO:0000256" key="1">
    <source>
        <dbReference type="ARBA" id="ARBA00022729"/>
    </source>
</evidence>
<evidence type="ECO:0000313" key="6">
    <source>
        <dbReference type="EMBL" id="KKK54369.1"/>
    </source>
</evidence>
<dbReference type="AlphaFoldDB" id="A0A0F8YJQ5"/>